<dbReference type="Gene3D" id="2.40.160.50">
    <property type="entry name" value="membrane protein fhac: a member of the omp85/tpsb transporter family"/>
    <property type="match status" value="1"/>
</dbReference>
<evidence type="ECO:0000313" key="3">
    <source>
        <dbReference type="Proteomes" id="UP000075538"/>
    </source>
</evidence>
<dbReference type="GO" id="GO:0046819">
    <property type="term" value="P:protein secretion by the type V secretion system"/>
    <property type="evidence" value="ECO:0007669"/>
    <property type="project" value="TreeGrafter"/>
</dbReference>
<accession>A0A149VIC6</accession>
<dbReference type="PANTHER" id="PTHR34597:SF6">
    <property type="entry name" value="BLR6126 PROTEIN"/>
    <property type="match status" value="1"/>
</dbReference>
<dbReference type="InterPro" id="IPR051544">
    <property type="entry name" value="TPS_OM_transporter"/>
</dbReference>
<protein>
    <recommendedName>
        <fullName evidence="1">Haemolysin activator HlyB C-terminal domain-containing protein</fullName>
    </recommendedName>
</protein>
<dbReference type="PANTHER" id="PTHR34597">
    <property type="entry name" value="SLR1661 PROTEIN"/>
    <property type="match status" value="1"/>
</dbReference>
<proteinExistence type="predicted"/>
<comment type="caution">
    <text evidence="2">The sequence shown here is derived from an EMBL/GenBank/DDBJ whole genome shotgun (WGS) entry which is preliminary data.</text>
</comment>
<dbReference type="PATRIC" id="fig|178901.15.peg.1171"/>
<reference evidence="2 3" key="1">
    <citation type="submission" date="2015-06" db="EMBL/GenBank/DDBJ databases">
        <title>Improved classification and identification of acetic acid bacteria using matrix-assisted laser desorption/ionization time-of-flight mass spectrometry; Gluconobacter nephelii and Gluconobacter uchimurae are later heterotypic synonyms of Gluconobacter japonicus and Gluconobacter oxydans, respectively.</title>
        <authorList>
            <person name="Li L."/>
            <person name="Cleenwerck I."/>
            <person name="De Vuyst L."/>
            <person name="Vandamme P."/>
        </authorList>
    </citation>
    <scope>NUCLEOTIDE SEQUENCE [LARGE SCALE GENOMIC DNA]</scope>
    <source>
        <strain evidence="2 3">LMG 1604</strain>
    </source>
</reference>
<dbReference type="GO" id="GO:0008320">
    <property type="term" value="F:protein transmembrane transporter activity"/>
    <property type="evidence" value="ECO:0007669"/>
    <property type="project" value="TreeGrafter"/>
</dbReference>
<gene>
    <name evidence="2" type="ORF">AD953_00600</name>
</gene>
<evidence type="ECO:0000313" key="2">
    <source>
        <dbReference type="EMBL" id="KXV79929.1"/>
    </source>
</evidence>
<name>A0A149VIC6_9PROT</name>
<organism evidence="2 3">
    <name type="scientific">Acetobacter malorum</name>
    <dbReference type="NCBI Taxonomy" id="178901"/>
    <lineage>
        <taxon>Bacteria</taxon>
        <taxon>Pseudomonadati</taxon>
        <taxon>Pseudomonadota</taxon>
        <taxon>Alphaproteobacteria</taxon>
        <taxon>Acetobacterales</taxon>
        <taxon>Acetobacteraceae</taxon>
        <taxon>Acetobacter</taxon>
    </lineage>
</organism>
<feature type="domain" description="Haemolysin activator HlyB C-terminal" evidence="1">
    <location>
        <begin position="17"/>
        <end position="108"/>
    </location>
</feature>
<evidence type="ECO:0000259" key="1">
    <source>
        <dbReference type="Pfam" id="PF03865"/>
    </source>
</evidence>
<dbReference type="AlphaFoldDB" id="A0A149VIC6"/>
<dbReference type="EMBL" id="LHZZ01000105">
    <property type="protein sequence ID" value="KXV79929.1"/>
    <property type="molecule type" value="Genomic_DNA"/>
</dbReference>
<dbReference type="Proteomes" id="UP000075538">
    <property type="component" value="Unassembled WGS sequence"/>
</dbReference>
<sequence>MQAIVPGAKSGYVYDTLSLSRLTYLPWGMSWSADVVGQVSSSNLMYSNQIGLGGLYTTRGYFTSSAYGSQGVTVQNELHSPAFSVFKGLDSEQVGVFVDYGHVSQVKRIPHGVNSLDLASVGLDAKLKIRDYLDVSFNVGWRLKGMPAERWNEGYGDKGAFGNVAVTVGF</sequence>
<dbReference type="GO" id="GO:0098046">
    <property type="term" value="C:type V protein secretion system complex"/>
    <property type="evidence" value="ECO:0007669"/>
    <property type="project" value="TreeGrafter"/>
</dbReference>
<dbReference type="Pfam" id="PF03865">
    <property type="entry name" value="ShlB"/>
    <property type="match status" value="1"/>
</dbReference>
<dbReference type="InterPro" id="IPR005565">
    <property type="entry name" value="Hemolysn_activator_HlyB_C"/>
</dbReference>